<evidence type="ECO:0000256" key="2">
    <source>
        <dbReference type="SAM" id="SignalP"/>
    </source>
</evidence>
<feature type="compositionally biased region" description="Polar residues" evidence="1">
    <location>
        <begin position="338"/>
        <end position="348"/>
    </location>
</feature>
<feature type="compositionally biased region" description="Basic and acidic residues" evidence="1">
    <location>
        <begin position="416"/>
        <end position="434"/>
    </location>
</feature>
<organism evidence="3">
    <name type="scientific">Notamacropus eugenii</name>
    <name type="common">Tammar wallaby</name>
    <name type="synonym">Macropus eugenii</name>
    <dbReference type="NCBI Taxonomy" id="9315"/>
    <lineage>
        <taxon>Eukaryota</taxon>
        <taxon>Metazoa</taxon>
        <taxon>Chordata</taxon>
        <taxon>Craniata</taxon>
        <taxon>Vertebrata</taxon>
        <taxon>Euteleostomi</taxon>
        <taxon>Mammalia</taxon>
        <taxon>Metatheria</taxon>
        <taxon>Diprotodontia</taxon>
        <taxon>Macropodidae</taxon>
        <taxon>Notamacropus</taxon>
    </lineage>
</organism>
<name>D6C6Q0_NOTEU</name>
<dbReference type="InterPro" id="IPR009837">
    <property type="entry name" value="MEPE"/>
</dbReference>
<evidence type="ECO:0000313" key="3">
    <source>
        <dbReference type="EMBL" id="ACS37559.1"/>
    </source>
</evidence>
<dbReference type="GO" id="GO:0031012">
    <property type="term" value="C:extracellular matrix"/>
    <property type="evidence" value="ECO:0007669"/>
    <property type="project" value="TreeGrafter"/>
</dbReference>
<feature type="compositionally biased region" description="Basic and acidic residues" evidence="1">
    <location>
        <begin position="351"/>
        <end position="394"/>
    </location>
</feature>
<dbReference type="Pfam" id="PF07175">
    <property type="entry name" value="Osteoregulin"/>
    <property type="match status" value="1"/>
</dbReference>
<proteinExistence type="predicted"/>
<feature type="signal peptide" evidence="2">
    <location>
        <begin position="1"/>
        <end position="16"/>
    </location>
</feature>
<protein>
    <submittedName>
        <fullName evidence="3">Matrix extracellular phosphoglycoprotein</fullName>
    </submittedName>
</protein>
<accession>D6C6Q0</accession>
<feature type="region of interest" description="Disordered" evidence="1">
    <location>
        <begin position="301"/>
        <end position="508"/>
    </location>
</feature>
<dbReference type="PANTHER" id="PTHR16510:SF4">
    <property type="entry name" value="MATRIX EXTRACELLULAR PHOSPHOGLYCOPROTEIN"/>
    <property type="match status" value="1"/>
</dbReference>
<dbReference type="GO" id="GO:1990430">
    <property type="term" value="F:extracellular matrix protein binding"/>
    <property type="evidence" value="ECO:0007669"/>
    <property type="project" value="TreeGrafter"/>
</dbReference>
<feature type="compositionally biased region" description="Basic and acidic residues" evidence="1">
    <location>
        <begin position="153"/>
        <end position="172"/>
    </location>
</feature>
<feature type="region of interest" description="Disordered" evidence="1">
    <location>
        <begin position="257"/>
        <end position="282"/>
    </location>
</feature>
<feature type="region of interest" description="Disordered" evidence="1">
    <location>
        <begin position="153"/>
        <end position="176"/>
    </location>
</feature>
<sequence>MQVILLSLCFLSLVGAAPQKERNKDHVPVHHFAKRSKQEISSKGNVIQESDKSQDISAGKQMLIKDQDTGGSKTSHHDFKDTIYAGFTGNAKAEHAESVSKDLHDQEAHSVILINKNIQHGRKYTSAPRFWVVEKDTEENKIGNSIYNKLEGAKYPEDQGKGNKDIANDQRDVPNQNIPVDHRVISHVQYSTDYSKLSLKYVKFPYDFEGSGQGQEDIDFSPSSREMLVPETETTDGYTSVPDPDKANVISSNSKLLKGKEGNNEVPENGGDPTGGIVGIGVSKTPRKEKNIIDNQIIRGSNAIGGSTNYKELPGNEGDGFDANTGNAYQESLGVHHSQGSLKKQSIIGQDARKGSNDIREGKEISKHDKDHSKAGVESSKRDQKTKNDKEKKINKGKSQGLLTPSHGQTYPLKGENGRKNEAHLHYGYSKERSITQFSSSSRKNHHAEHRKFSSTPGQKRFWGPMNSHSSKRFKPLKRNDSSDSSSSDSSDSDSDQSSEYFQGGSGN</sequence>
<dbReference type="GO" id="GO:0031214">
    <property type="term" value="P:biomineral tissue development"/>
    <property type="evidence" value="ECO:0007669"/>
    <property type="project" value="InterPro"/>
</dbReference>
<dbReference type="PANTHER" id="PTHR16510">
    <property type="entry name" value="EXTRACELLULAR MATRIX PHOSPHOGLYCOPROTEIN WITH ASARM MOTIF"/>
    <property type="match status" value="1"/>
</dbReference>
<dbReference type="AlphaFoldDB" id="D6C6Q0"/>
<gene>
    <name evidence="3" type="primary">MEPE</name>
</gene>
<reference evidence="3" key="1">
    <citation type="journal article" date="2010" name="Cell. Mol. Life Sci.">
        <title>MEPE evolution in mammals reveals regions and residues of prime functional importance.</title>
        <authorList>
            <person name="Bardet C."/>
            <person name="Delgado S."/>
            <person name="Sire J.Y."/>
        </authorList>
    </citation>
    <scope>NUCLEOTIDE SEQUENCE</scope>
</reference>
<keyword evidence="2" id="KW-0732">Signal</keyword>
<dbReference type="EMBL" id="FJ999709">
    <property type="protein sequence ID" value="ACS37559.1"/>
    <property type="molecule type" value="Genomic_DNA"/>
</dbReference>
<feature type="chain" id="PRO_5003081843" evidence="2">
    <location>
        <begin position="17"/>
        <end position="508"/>
    </location>
</feature>
<evidence type="ECO:0000256" key="1">
    <source>
        <dbReference type="SAM" id="MobiDB-lite"/>
    </source>
</evidence>